<dbReference type="GO" id="GO:0006508">
    <property type="term" value="P:proteolysis"/>
    <property type="evidence" value="ECO:0007669"/>
    <property type="project" value="UniProtKB-KW"/>
</dbReference>
<dbReference type="PROSITE" id="PS00135">
    <property type="entry name" value="TRYPSIN_SER"/>
    <property type="match status" value="1"/>
</dbReference>
<protein>
    <submittedName>
        <fullName evidence="4">Trypsin serine protease-like protein</fullName>
    </submittedName>
</protein>
<evidence type="ECO:0000256" key="2">
    <source>
        <dbReference type="SAM" id="MobiDB-lite"/>
    </source>
</evidence>
<reference evidence="4" key="1">
    <citation type="journal article" date="2002" name="Development">
        <title>A molecular analysis of ascidian metamorphosis reveals activation of an innate immune response.</title>
        <authorList>
            <person name="Davidson B."/>
            <person name="Swalla B.J."/>
        </authorList>
    </citation>
    <scope>NUCLEOTIDE SEQUENCE</scope>
</reference>
<dbReference type="Gene3D" id="2.40.10.10">
    <property type="entry name" value="Trypsin-like serine proteases"/>
    <property type="match status" value="1"/>
</dbReference>
<evidence type="ECO:0000256" key="1">
    <source>
        <dbReference type="ARBA" id="ARBA00023157"/>
    </source>
</evidence>
<keyword evidence="4" id="KW-0378">Hydrolase</keyword>
<feature type="non-terminal residue" evidence="4">
    <location>
        <position position="85"/>
    </location>
</feature>
<dbReference type="AlphaFoldDB" id="Q8MVL1"/>
<keyword evidence="4" id="KW-0645">Protease</keyword>
<accession>Q8MVL1</accession>
<dbReference type="InterPro" id="IPR043504">
    <property type="entry name" value="Peptidase_S1_PA_chymotrypsin"/>
</dbReference>
<dbReference type="InterPro" id="IPR033116">
    <property type="entry name" value="TRYPSIN_SER"/>
</dbReference>
<gene>
    <name evidence="4" type="primary">trsp</name>
</gene>
<dbReference type="PANTHER" id="PTHR24253:SF153">
    <property type="entry name" value="SERINE PROTEASE HEPSIN"/>
    <property type="match status" value="1"/>
</dbReference>
<feature type="domain" description="Peptidase S1" evidence="3">
    <location>
        <begin position="12"/>
        <end position="74"/>
    </location>
</feature>
<dbReference type="GO" id="GO:0004252">
    <property type="term" value="F:serine-type endopeptidase activity"/>
    <property type="evidence" value="ECO:0007669"/>
    <property type="project" value="InterPro"/>
</dbReference>
<keyword evidence="1" id="KW-1015">Disulfide bond</keyword>
<dbReference type="InterPro" id="IPR009003">
    <property type="entry name" value="Peptidase_S1_PA"/>
</dbReference>
<dbReference type="InterPro" id="IPR001254">
    <property type="entry name" value="Trypsin_dom"/>
</dbReference>
<feature type="region of interest" description="Disordered" evidence="2">
    <location>
        <begin position="57"/>
        <end position="85"/>
    </location>
</feature>
<dbReference type="SUPFAM" id="SSF50494">
    <property type="entry name" value="Trypsin-like serine proteases"/>
    <property type="match status" value="1"/>
</dbReference>
<feature type="non-terminal residue" evidence="4">
    <location>
        <position position="1"/>
    </location>
</feature>
<evidence type="ECO:0000259" key="3">
    <source>
        <dbReference type="Pfam" id="PF00089"/>
    </source>
</evidence>
<evidence type="ECO:0000313" key="4">
    <source>
        <dbReference type="EMBL" id="AAM76130.1"/>
    </source>
</evidence>
<dbReference type="PANTHER" id="PTHR24253">
    <property type="entry name" value="TRANSMEMBRANE PROTEASE SERINE"/>
    <property type="match status" value="1"/>
</dbReference>
<sequence>GDTDKSIGTEEKIILPDTLQQALLTILKTQKCIDGVKRIRLVYKLARFTGRMMCASSDAGRDACQGDSGGPLVKRITGSDGTQKL</sequence>
<organism evidence="4">
    <name type="scientific">Boltenia villosa</name>
    <name type="common">Spiny-headed tunicate</name>
    <name type="synonym">Cynthia villosa</name>
    <dbReference type="NCBI Taxonomy" id="63515"/>
    <lineage>
        <taxon>Eukaryota</taxon>
        <taxon>Metazoa</taxon>
        <taxon>Chordata</taxon>
        <taxon>Tunicata</taxon>
        <taxon>Ascidiacea</taxon>
        <taxon>Stolidobranchia</taxon>
        <taxon>Pyuridae</taxon>
        <taxon>Boltenia</taxon>
    </lineage>
</organism>
<dbReference type="EMBL" id="AF483050">
    <property type="protein sequence ID" value="AAM76130.1"/>
    <property type="molecule type" value="mRNA"/>
</dbReference>
<name>Q8MVL1_BOLVI</name>
<proteinExistence type="evidence at transcript level"/>
<dbReference type="Pfam" id="PF00089">
    <property type="entry name" value="Trypsin"/>
    <property type="match status" value="1"/>
</dbReference>